<proteinExistence type="predicted"/>
<dbReference type="InterPro" id="IPR050663">
    <property type="entry name" value="Ankyrin-SOCS_Box"/>
</dbReference>
<evidence type="ECO:0000256" key="2">
    <source>
        <dbReference type="ARBA" id="ARBA00023043"/>
    </source>
</evidence>
<dbReference type="OrthoDB" id="539213at2759"/>
<keyword evidence="1" id="KW-0677">Repeat</keyword>
<dbReference type="GO" id="GO:0045944">
    <property type="term" value="P:positive regulation of transcription by RNA polymerase II"/>
    <property type="evidence" value="ECO:0007669"/>
    <property type="project" value="TreeGrafter"/>
</dbReference>
<evidence type="ECO:0000256" key="1">
    <source>
        <dbReference type="ARBA" id="ARBA00022737"/>
    </source>
</evidence>
<dbReference type="Gene3D" id="1.25.40.20">
    <property type="entry name" value="Ankyrin repeat-containing domain"/>
    <property type="match status" value="1"/>
</dbReference>
<organism evidence="4 5">
    <name type="scientific">Tuber magnatum</name>
    <name type="common">white Piedmont truffle</name>
    <dbReference type="NCBI Taxonomy" id="42249"/>
    <lineage>
        <taxon>Eukaryota</taxon>
        <taxon>Fungi</taxon>
        <taxon>Dikarya</taxon>
        <taxon>Ascomycota</taxon>
        <taxon>Pezizomycotina</taxon>
        <taxon>Pezizomycetes</taxon>
        <taxon>Pezizales</taxon>
        <taxon>Tuberaceae</taxon>
        <taxon>Tuber</taxon>
    </lineage>
</organism>
<name>A0A317SPF7_9PEZI</name>
<dbReference type="PROSITE" id="PS50088">
    <property type="entry name" value="ANK_REPEAT"/>
    <property type="match status" value="2"/>
</dbReference>
<dbReference type="AlphaFoldDB" id="A0A317SPF7"/>
<dbReference type="GO" id="GO:0005634">
    <property type="term" value="C:nucleus"/>
    <property type="evidence" value="ECO:0007669"/>
    <property type="project" value="TreeGrafter"/>
</dbReference>
<reference evidence="4 5" key="1">
    <citation type="submission" date="2018-03" db="EMBL/GenBank/DDBJ databases">
        <title>Genomes of Pezizomycetes fungi and the evolution of truffles.</title>
        <authorList>
            <person name="Murat C."/>
            <person name="Payen T."/>
            <person name="Noel B."/>
            <person name="Kuo A."/>
            <person name="Martin F.M."/>
        </authorList>
    </citation>
    <scope>NUCLEOTIDE SEQUENCE [LARGE SCALE GENOMIC DNA]</scope>
    <source>
        <strain evidence="4">091103-1</strain>
    </source>
</reference>
<dbReference type="PANTHER" id="PTHR24193:SF121">
    <property type="entry name" value="ADA2A-CONTAINING COMPLEX COMPONENT 3, ISOFORM D"/>
    <property type="match status" value="1"/>
</dbReference>
<dbReference type="InterPro" id="IPR002110">
    <property type="entry name" value="Ankyrin_rpt"/>
</dbReference>
<dbReference type="SUPFAM" id="SSF48403">
    <property type="entry name" value="Ankyrin repeat"/>
    <property type="match status" value="1"/>
</dbReference>
<keyword evidence="2 3" id="KW-0040">ANK repeat</keyword>
<comment type="caution">
    <text evidence="4">The sequence shown here is derived from an EMBL/GenBank/DDBJ whole genome shotgun (WGS) entry which is preliminary data.</text>
</comment>
<feature type="repeat" description="ANK" evidence="3">
    <location>
        <begin position="84"/>
        <end position="105"/>
    </location>
</feature>
<dbReference type="InterPro" id="IPR036770">
    <property type="entry name" value="Ankyrin_rpt-contain_sf"/>
</dbReference>
<sequence length="179" mass="19295">MAEILLSGGADIARRNCHGLTALHYANSDAKLLELLAKHAGKEVINMKADAGGYTALHCSVNHGARPVRVLLAHGADPGIMDWYGRTALHLAAGIGSMDAIKELLGHVDVGVQDHSGCTALHWAATWENWEVVRTLVEEGRSPLHLKSREGKTARDIAAEKRWMDGVGYLERMAAGSML</sequence>
<dbReference type="STRING" id="42249.A0A317SPF7"/>
<accession>A0A317SPF7</accession>
<dbReference type="GO" id="GO:0000976">
    <property type="term" value="F:transcription cis-regulatory region binding"/>
    <property type="evidence" value="ECO:0007669"/>
    <property type="project" value="TreeGrafter"/>
</dbReference>
<dbReference type="SMART" id="SM00248">
    <property type="entry name" value="ANK"/>
    <property type="match status" value="4"/>
</dbReference>
<dbReference type="Proteomes" id="UP000246991">
    <property type="component" value="Unassembled WGS sequence"/>
</dbReference>
<dbReference type="PROSITE" id="PS50297">
    <property type="entry name" value="ANK_REP_REGION"/>
    <property type="match status" value="2"/>
</dbReference>
<gene>
    <name evidence="4" type="ORF">C7212DRAFT_278605</name>
</gene>
<dbReference type="Pfam" id="PF12796">
    <property type="entry name" value="Ank_2"/>
    <property type="match status" value="1"/>
</dbReference>
<protein>
    <submittedName>
        <fullName evidence="4">Ankyrin</fullName>
    </submittedName>
</protein>
<dbReference type="EMBL" id="PYWC01000034">
    <property type="protein sequence ID" value="PWW76334.1"/>
    <property type="molecule type" value="Genomic_DNA"/>
</dbReference>
<keyword evidence="5" id="KW-1185">Reference proteome</keyword>
<dbReference type="PANTHER" id="PTHR24193">
    <property type="entry name" value="ANKYRIN REPEAT PROTEIN"/>
    <property type="match status" value="1"/>
</dbReference>
<evidence type="ECO:0000256" key="3">
    <source>
        <dbReference type="PROSITE-ProRule" id="PRU00023"/>
    </source>
</evidence>
<evidence type="ECO:0000313" key="5">
    <source>
        <dbReference type="Proteomes" id="UP000246991"/>
    </source>
</evidence>
<feature type="repeat" description="ANK" evidence="3">
    <location>
        <begin position="116"/>
        <end position="140"/>
    </location>
</feature>
<evidence type="ECO:0000313" key="4">
    <source>
        <dbReference type="EMBL" id="PWW76334.1"/>
    </source>
</evidence>